<comment type="caution">
    <text evidence="2">The sequence shown here is derived from an EMBL/GenBank/DDBJ whole genome shotgun (WGS) entry which is preliminary data.</text>
</comment>
<feature type="region of interest" description="Disordered" evidence="1">
    <location>
        <begin position="1"/>
        <end position="29"/>
    </location>
</feature>
<dbReference type="AlphaFoldDB" id="A0A8S9PXJ8"/>
<gene>
    <name evidence="2" type="ORF">F2Q69_00021145</name>
</gene>
<proteinExistence type="predicted"/>
<dbReference type="EMBL" id="QGKX02001290">
    <property type="protein sequence ID" value="KAF3536285.1"/>
    <property type="molecule type" value="Genomic_DNA"/>
</dbReference>
<feature type="compositionally biased region" description="Low complexity" evidence="1">
    <location>
        <begin position="7"/>
        <end position="21"/>
    </location>
</feature>
<organism evidence="2 3">
    <name type="scientific">Brassica cretica</name>
    <name type="common">Mustard</name>
    <dbReference type="NCBI Taxonomy" id="69181"/>
    <lineage>
        <taxon>Eukaryota</taxon>
        <taxon>Viridiplantae</taxon>
        <taxon>Streptophyta</taxon>
        <taxon>Embryophyta</taxon>
        <taxon>Tracheophyta</taxon>
        <taxon>Spermatophyta</taxon>
        <taxon>Magnoliopsida</taxon>
        <taxon>eudicotyledons</taxon>
        <taxon>Gunneridae</taxon>
        <taxon>Pentapetalae</taxon>
        <taxon>rosids</taxon>
        <taxon>malvids</taxon>
        <taxon>Brassicales</taxon>
        <taxon>Brassicaceae</taxon>
        <taxon>Brassiceae</taxon>
        <taxon>Brassica</taxon>
    </lineage>
</organism>
<dbReference type="Proteomes" id="UP000712600">
    <property type="component" value="Unassembled WGS sequence"/>
</dbReference>
<reference evidence="2" key="1">
    <citation type="submission" date="2019-12" db="EMBL/GenBank/DDBJ databases">
        <title>Genome sequencing and annotation of Brassica cretica.</title>
        <authorList>
            <person name="Studholme D.J."/>
            <person name="Sarris P."/>
        </authorList>
    </citation>
    <scope>NUCLEOTIDE SEQUENCE</scope>
    <source>
        <strain evidence="2">PFS-109/04</strain>
        <tissue evidence="2">Leaf</tissue>
    </source>
</reference>
<sequence>MVASRNLTAASEAEKASLLLSDQTPPSGSENIMRLFHLPSTRRFHLHHLHNHRRDGEI</sequence>
<protein>
    <submittedName>
        <fullName evidence="2">Uncharacterized protein</fullName>
    </submittedName>
</protein>
<evidence type="ECO:0000256" key="1">
    <source>
        <dbReference type="SAM" id="MobiDB-lite"/>
    </source>
</evidence>
<evidence type="ECO:0000313" key="3">
    <source>
        <dbReference type="Proteomes" id="UP000712600"/>
    </source>
</evidence>
<evidence type="ECO:0000313" key="2">
    <source>
        <dbReference type="EMBL" id="KAF3536285.1"/>
    </source>
</evidence>
<name>A0A8S9PXJ8_BRACR</name>
<accession>A0A8S9PXJ8</accession>